<dbReference type="PANTHER" id="PTHR38588">
    <property type="entry name" value="BLL0334 PROTEIN"/>
    <property type="match status" value="1"/>
</dbReference>
<evidence type="ECO:0000313" key="2">
    <source>
        <dbReference type="Proteomes" id="UP000769766"/>
    </source>
</evidence>
<dbReference type="AlphaFoldDB" id="A0A932CN37"/>
<gene>
    <name evidence="1" type="ORF">HYY20_06125</name>
</gene>
<evidence type="ECO:0000313" key="1">
    <source>
        <dbReference type="EMBL" id="MBI2876440.1"/>
    </source>
</evidence>
<dbReference type="SUPFAM" id="SSF55961">
    <property type="entry name" value="Bet v1-like"/>
    <property type="match status" value="1"/>
</dbReference>
<proteinExistence type="predicted"/>
<organism evidence="1 2">
    <name type="scientific">Tectimicrobiota bacterium</name>
    <dbReference type="NCBI Taxonomy" id="2528274"/>
    <lineage>
        <taxon>Bacteria</taxon>
        <taxon>Pseudomonadati</taxon>
        <taxon>Nitrospinota/Tectimicrobiota group</taxon>
        <taxon>Candidatus Tectimicrobiota</taxon>
    </lineage>
</organism>
<evidence type="ECO:0008006" key="3">
    <source>
        <dbReference type="Google" id="ProtNLM"/>
    </source>
</evidence>
<reference evidence="1" key="1">
    <citation type="submission" date="2020-07" db="EMBL/GenBank/DDBJ databases">
        <title>Huge and variable diversity of episymbiotic CPR bacteria and DPANN archaea in groundwater ecosystems.</title>
        <authorList>
            <person name="He C.Y."/>
            <person name="Keren R."/>
            <person name="Whittaker M."/>
            <person name="Farag I.F."/>
            <person name="Doudna J."/>
            <person name="Cate J.H.D."/>
            <person name="Banfield J.F."/>
        </authorList>
    </citation>
    <scope>NUCLEOTIDE SEQUENCE</scope>
    <source>
        <strain evidence="1">NC_groundwater_672_Ag_B-0.1um_62_36</strain>
    </source>
</reference>
<protein>
    <recommendedName>
        <fullName evidence="3">Carbon monoxide dehydrogenase</fullName>
    </recommendedName>
</protein>
<dbReference type="Gene3D" id="3.30.530.20">
    <property type="match status" value="1"/>
</dbReference>
<dbReference type="Pfam" id="PF06240">
    <property type="entry name" value="COXG"/>
    <property type="match status" value="1"/>
</dbReference>
<dbReference type="InterPro" id="IPR010419">
    <property type="entry name" value="CO_DH_gsu"/>
</dbReference>
<dbReference type="EMBL" id="JACPRF010000186">
    <property type="protein sequence ID" value="MBI2876440.1"/>
    <property type="molecule type" value="Genomic_DNA"/>
</dbReference>
<dbReference type="PANTHER" id="PTHR38588:SF1">
    <property type="entry name" value="BLL0334 PROTEIN"/>
    <property type="match status" value="1"/>
</dbReference>
<sequence length="184" mass="20711">MLIEESFTVKKEIEGVWAFLRDIERASRCIPGCDGIEILDGRTFYVTVRAKVSYIPVTFRVKTVVEEETPPTRLSSTSKGEEKSKAGYLSQKNTLELRALSANETEICYRSEVSITGRLATFGQRVIQAKSRELAEEFAQNLKAQLEGTAEFPAEEVRSGQGRGVLGRLLAWIRGLWRRLSHRG</sequence>
<comment type="caution">
    <text evidence="1">The sequence shown here is derived from an EMBL/GenBank/DDBJ whole genome shotgun (WGS) entry which is preliminary data.</text>
</comment>
<dbReference type="InterPro" id="IPR023393">
    <property type="entry name" value="START-like_dom_sf"/>
</dbReference>
<name>A0A932CN37_UNCTE</name>
<dbReference type="Proteomes" id="UP000769766">
    <property type="component" value="Unassembled WGS sequence"/>
</dbReference>
<accession>A0A932CN37</accession>